<dbReference type="GO" id="GO:0019079">
    <property type="term" value="P:viral genome replication"/>
    <property type="evidence" value="ECO:0007669"/>
    <property type="project" value="InterPro"/>
</dbReference>
<dbReference type="RefSeq" id="YP_003933575.1">
    <property type="nucleotide sequence ID" value="NC_014564.2"/>
</dbReference>
<evidence type="ECO:0000259" key="1">
    <source>
        <dbReference type="Pfam" id="PF01057"/>
    </source>
</evidence>
<dbReference type="GeneID" id="9797290"/>
<reference evidence="2 3" key="1">
    <citation type="journal article" date="2010" name="Virus Res.">
        <title>The first complete genome sequence of a non-chicken aviadenovirus, proposed to be turkey adenovirus 1.</title>
        <authorList>
            <person name="Kajan G.L."/>
            <person name="Stefancsik R."/>
            <person name="Ursu K."/>
            <person name="Palya V."/>
            <person name="Benko M."/>
        </authorList>
    </citation>
    <scope>NUCLEOTIDE SEQUENCE [LARGE SCALE GENOMIC DNA]</scope>
    <source>
        <strain evidence="2 3">D90/2</strain>
    </source>
</reference>
<dbReference type="InterPro" id="IPR001257">
    <property type="entry name" value="Parvovirus_NS1_helicase"/>
</dbReference>
<dbReference type="Gene3D" id="3.40.50.300">
    <property type="entry name" value="P-loop containing nucleotide triphosphate hydrolases"/>
    <property type="match status" value="1"/>
</dbReference>
<dbReference type="Proteomes" id="UP000110521">
    <property type="component" value="Segment"/>
</dbReference>
<accession>E0YC54</accession>
<dbReference type="OrthoDB" id="6479at10239"/>
<dbReference type="EMBL" id="GU936707">
    <property type="protein sequence ID" value="ADM53787.1"/>
    <property type="molecule type" value="Genomic_DNA"/>
</dbReference>
<protein>
    <submittedName>
        <fullName evidence="2">ORF2</fullName>
    </submittedName>
</protein>
<proteinExistence type="predicted"/>
<dbReference type="InterPro" id="IPR027417">
    <property type="entry name" value="P-loop_NTPase"/>
</dbReference>
<feature type="domain" description="Parvovirus non-structural protein 1 helicase" evidence="1">
    <location>
        <begin position="5"/>
        <end position="256"/>
    </location>
</feature>
<organism evidence="2 3">
    <name type="scientific">Turkey adenovirus 1</name>
    <dbReference type="NCBI Taxonomy" id="878329"/>
    <lineage>
        <taxon>Viruses</taxon>
        <taxon>Varidnaviria</taxon>
        <taxon>Bamfordvirae</taxon>
        <taxon>Preplasmiviricota</taxon>
        <taxon>Polisuviricotina</taxon>
        <taxon>Pharingeaviricetes</taxon>
        <taxon>Rowavirales</taxon>
        <taxon>Adenoviridae</taxon>
        <taxon>Aviadenovirus</taxon>
        <taxon>Aviadenovirus gallopavoprimum</taxon>
        <taxon>Turkey aviadenovirus B</taxon>
    </lineage>
</organism>
<sequence length="269" mass="30870">MGDTDYWELVQKLVVQGVVTREKWFAHDPAEYLFYARGRRPGYNVRLILRDVLYHMCWTRTLADYLIRPCALTPEEIQENSVFAVLAANGYDPLRAGAAILHWANRSSPRNTLWVCGESVSGALDLCHCLVYSSPVLGIAECHSRKNPFRIMNPCMLYWWQGGRVLEDAVPLCKEIFAGAYVTLREGGREEEYFRTPVLIYSTGADMTSVKKGTQSLDEYREGLRDCMYRLNLTRLYPLERPMTTEDMGVFLWWVKCSGAEASDCHELK</sequence>
<keyword evidence="3" id="KW-1185">Reference proteome</keyword>
<evidence type="ECO:0000313" key="3">
    <source>
        <dbReference type="Proteomes" id="UP000110521"/>
    </source>
</evidence>
<name>E0YC54_9ADEN</name>
<dbReference type="Pfam" id="PF01057">
    <property type="entry name" value="Parvo_NS1"/>
    <property type="match status" value="1"/>
</dbReference>
<dbReference type="KEGG" id="vg:9797290"/>
<evidence type="ECO:0000313" key="2">
    <source>
        <dbReference type="EMBL" id="ADM53787.1"/>
    </source>
</evidence>